<keyword evidence="1" id="KW-1133">Transmembrane helix</keyword>
<feature type="transmembrane region" description="Helical" evidence="1">
    <location>
        <begin position="6"/>
        <end position="29"/>
    </location>
</feature>
<reference evidence="2 3" key="1">
    <citation type="submission" date="2018-03" db="EMBL/GenBank/DDBJ databases">
        <title>Whole genome sequencing of Histamine producing bacteria.</title>
        <authorList>
            <person name="Butler K."/>
        </authorList>
    </citation>
    <scope>NUCLEOTIDE SEQUENCE [LARGE SCALE GENOMIC DNA]</scope>
    <source>
        <strain evidence="2 3">DSM 16190</strain>
    </source>
</reference>
<keyword evidence="1" id="KW-0472">Membrane</keyword>
<keyword evidence="3" id="KW-1185">Reference proteome</keyword>
<evidence type="ECO:0000313" key="3">
    <source>
        <dbReference type="Proteomes" id="UP000240904"/>
    </source>
</evidence>
<evidence type="ECO:0000256" key="1">
    <source>
        <dbReference type="SAM" id="Phobius"/>
    </source>
</evidence>
<dbReference type="Proteomes" id="UP000240904">
    <property type="component" value="Unassembled WGS sequence"/>
</dbReference>
<proteinExistence type="predicted"/>
<gene>
    <name evidence="2" type="ORF">C9I89_21950</name>
</gene>
<evidence type="ECO:0000313" key="2">
    <source>
        <dbReference type="EMBL" id="PSV98967.1"/>
    </source>
</evidence>
<name>A0A2T3MPM0_9GAMM</name>
<dbReference type="EMBL" id="PYMC01000032">
    <property type="protein sequence ID" value="PSV98967.1"/>
    <property type="molecule type" value="Genomic_DNA"/>
</dbReference>
<dbReference type="AlphaFoldDB" id="A0A2T3MPM0"/>
<keyword evidence="1" id="KW-0812">Transmembrane</keyword>
<accession>A0A2T3MPM0</accession>
<organism evidence="2 3">
    <name type="scientific">Photobacterium lipolyticum</name>
    <dbReference type="NCBI Taxonomy" id="266810"/>
    <lineage>
        <taxon>Bacteria</taxon>
        <taxon>Pseudomonadati</taxon>
        <taxon>Pseudomonadota</taxon>
        <taxon>Gammaproteobacteria</taxon>
        <taxon>Vibrionales</taxon>
        <taxon>Vibrionaceae</taxon>
        <taxon>Photobacterium</taxon>
    </lineage>
</organism>
<feature type="transmembrane region" description="Helical" evidence="1">
    <location>
        <begin position="64"/>
        <end position="82"/>
    </location>
</feature>
<protein>
    <submittedName>
        <fullName evidence="2">Uncharacterized protein</fullName>
    </submittedName>
</protein>
<sequence>MYYWDIAVDIECPFVIQLLFFASIVVAFLLEKSFYNFSSEFRYYLLSFSCVTLLLNALFLINIYLFFVGAIIAPLNALFFVNECEKLNSKIMKTKV</sequence>
<comment type="caution">
    <text evidence="2">The sequence shown here is derived from an EMBL/GenBank/DDBJ whole genome shotgun (WGS) entry which is preliminary data.</text>
</comment>